<protein>
    <submittedName>
        <fullName evidence="2">Uncharacterized protein</fullName>
    </submittedName>
</protein>
<feature type="transmembrane region" description="Helical" evidence="1">
    <location>
        <begin position="111"/>
        <end position="131"/>
    </location>
</feature>
<keyword evidence="3" id="KW-1185">Reference proteome</keyword>
<accession>A0A9P0MYF7</accession>
<dbReference type="PANTHER" id="PTHR35270:SF2">
    <property type="entry name" value="FUSELESS, ISOFORM A"/>
    <property type="match status" value="1"/>
</dbReference>
<dbReference type="EMBL" id="OV725083">
    <property type="protein sequence ID" value="CAH1407052.1"/>
    <property type="molecule type" value="Genomic_DNA"/>
</dbReference>
<reference evidence="2" key="1">
    <citation type="submission" date="2022-01" db="EMBL/GenBank/DDBJ databases">
        <authorList>
            <person name="King R."/>
        </authorList>
    </citation>
    <scope>NUCLEOTIDE SEQUENCE</scope>
</reference>
<feature type="transmembrane region" description="Helical" evidence="1">
    <location>
        <begin position="310"/>
        <end position="329"/>
    </location>
</feature>
<evidence type="ECO:0000313" key="2">
    <source>
        <dbReference type="EMBL" id="CAH1407052.1"/>
    </source>
</evidence>
<dbReference type="GO" id="GO:0042734">
    <property type="term" value="C:presynaptic membrane"/>
    <property type="evidence" value="ECO:0007669"/>
    <property type="project" value="TreeGrafter"/>
</dbReference>
<feature type="transmembrane region" description="Helical" evidence="1">
    <location>
        <begin position="341"/>
        <end position="359"/>
    </location>
</feature>
<dbReference type="Proteomes" id="UP001152798">
    <property type="component" value="Chromosome 7"/>
</dbReference>
<feature type="transmembrane region" description="Helical" evidence="1">
    <location>
        <begin position="67"/>
        <end position="91"/>
    </location>
</feature>
<dbReference type="OrthoDB" id="45313at2759"/>
<dbReference type="PANTHER" id="PTHR35270">
    <property type="entry name" value="FUSELESS, ISOFORM A"/>
    <property type="match status" value="1"/>
</dbReference>
<sequence>MRYNNLFFSIWKYIGERRDIKDHLFLMWPVDCSSAWWGELARLSSVVRMRGSTAGITDGLRGISNSYYLFITFLDSLLAALVISPLVVSYWRGTWELMGYYVYPQDMKKSSLVSLLIGLGGIMLFTMTQKFYPKMLNPNKHRILYYVISRVYTACFGFACINSWRGGWVALDAYTSTEPRSVIFITCASIIILIMTKTIRNISAPPFAIVTDRYEGYFDVPTHFKTSTGNFWFYLLDCVFSVCIIGMLVVFVWRGCWTLLDIFLCPDNMVLSTWMSLGIGYTIVGITFALQPPMKYLANELSGISRMLIVDTYLLFSFCGTVNVWRGVWKFQDIYFFPENPALSYALSHFVPFLLLVLINSSNSILVRGVYIDGEEAGAQCVDFPCYYLRLIFQSKRKEKIIREAEKMKGAEKVEQRLSEGEVLIQVGVNPNEPSWKNKSINNFCSPEVNQH</sequence>
<proteinExistence type="predicted"/>
<keyword evidence="1" id="KW-1133">Transmembrane helix</keyword>
<dbReference type="AlphaFoldDB" id="A0A9P0MYF7"/>
<dbReference type="Pfam" id="PF15993">
    <property type="entry name" value="Fuseless"/>
    <property type="match status" value="1"/>
</dbReference>
<dbReference type="InterPro" id="IPR032751">
    <property type="entry name" value="Fuseless"/>
</dbReference>
<keyword evidence="1" id="KW-0472">Membrane</keyword>
<feature type="transmembrane region" description="Helical" evidence="1">
    <location>
        <begin position="143"/>
        <end position="164"/>
    </location>
</feature>
<feature type="transmembrane region" description="Helical" evidence="1">
    <location>
        <begin position="231"/>
        <end position="253"/>
    </location>
</feature>
<gene>
    <name evidence="2" type="ORF">NEZAVI_LOCUS14862</name>
</gene>
<name>A0A9P0MYF7_NEZVI</name>
<evidence type="ECO:0000313" key="3">
    <source>
        <dbReference type="Proteomes" id="UP001152798"/>
    </source>
</evidence>
<feature type="transmembrane region" description="Helical" evidence="1">
    <location>
        <begin position="273"/>
        <end position="290"/>
    </location>
</feature>
<dbReference type="GO" id="GO:0007270">
    <property type="term" value="P:neuron-neuron synaptic transmission"/>
    <property type="evidence" value="ECO:0007669"/>
    <property type="project" value="TreeGrafter"/>
</dbReference>
<organism evidence="2 3">
    <name type="scientific">Nezara viridula</name>
    <name type="common">Southern green stink bug</name>
    <name type="synonym">Cimex viridulus</name>
    <dbReference type="NCBI Taxonomy" id="85310"/>
    <lineage>
        <taxon>Eukaryota</taxon>
        <taxon>Metazoa</taxon>
        <taxon>Ecdysozoa</taxon>
        <taxon>Arthropoda</taxon>
        <taxon>Hexapoda</taxon>
        <taxon>Insecta</taxon>
        <taxon>Pterygota</taxon>
        <taxon>Neoptera</taxon>
        <taxon>Paraneoptera</taxon>
        <taxon>Hemiptera</taxon>
        <taxon>Heteroptera</taxon>
        <taxon>Panheteroptera</taxon>
        <taxon>Pentatomomorpha</taxon>
        <taxon>Pentatomoidea</taxon>
        <taxon>Pentatomidae</taxon>
        <taxon>Pentatominae</taxon>
        <taxon>Nezara</taxon>
    </lineage>
</organism>
<dbReference type="GO" id="GO:0007274">
    <property type="term" value="P:neuromuscular synaptic transmission"/>
    <property type="evidence" value="ECO:0007669"/>
    <property type="project" value="TreeGrafter"/>
</dbReference>
<dbReference type="GO" id="GO:0070073">
    <property type="term" value="P:clustering of voltage-gated calcium channels"/>
    <property type="evidence" value="ECO:0007669"/>
    <property type="project" value="TreeGrafter"/>
</dbReference>
<feature type="transmembrane region" description="Helical" evidence="1">
    <location>
        <begin position="179"/>
        <end position="196"/>
    </location>
</feature>
<evidence type="ECO:0000256" key="1">
    <source>
        <dbReference type="SAM" id="Phobius"/>
    </source>
</evidence>
<keyword evidence="1" id="KW-0812">Transmembrane</keyword>